<protein>
    <submittedName>
        <fullName evidence="1">Uncharacterized protein</fullName>
    </submittedName>
</protein>
<dbReference type="Proteomes" id="UP001519343">
    <property type="component" value="Unassembled WGS sequence"/>
</dbReference>
<sequence>MYAREVLQTALTDQGISTEIVGDAIYRFTQYECEWMVPQHIINQMLDRNDVDQTTNFIASKLFYLVRRIDEE</sequence>
<reference evidence="1 2" key="1">
    <citation type="submission" date="2021-03" db="EMBL/GenBank/DDBJ databases">
        <title>Genomic Encyclopedia of Type Strains, Phase IV (KMG-IV): sequencing the most valuable type-strain genomes for metagenomic binning, comparative biology and taxonomic classification.</title>
        <authorList>
            <person name="Goeker M."/>
        </authorList>
    </citation>
    <scope>NUCLEOTIDE SEQUENCE [LARGE SCALE GENOMIC DNA]</scope>
    <source>
        <strain evidence="1 2">DSM 24738</strain>
    </source>
</reference>
<evidence type="ECO:0000313" key="2">
    <source>
        <dbReference type="Proteomes" id="UP001519343"/>
    </source>
</evidence>
<dbReference type="RefSeq" id="WP_209811790.1">
    <property type="nucleotide sequence ID" value="NZ_JAGGKT010000013.1"/>
</dbReference>
<gene>
    <name evidence="1" type="ORF">J2Z37_003793</name>
</gene>
<proteinExistence type="predicted"/>
<evidence type="ECO:0000313" key="1">
    <source>
        <dbReference type="EMBL" id="MBP1933780.1"/>
    </source>
</evidence>
<dbReference type="EMBL" id="JAGGKT010000013">
    <property type="protein sequence ID" value="MBP1933780.1"/>
    <property type="molecule type" value="Genomic_DNA"/>
</dbReference>
<organism evidence="1 2">
    <name type="scientific">Ammoniphilus resinae</name>
    <dbReference type="NCBI Taxonomy" id="861532"/>
    <lineage>
        <taxon>Bacteria</taxon>
        <taxon>Bacillati</taxon>
        <taxon>Bacillota</taxon>
        <taxon>Bacilli</taxon>
        <taxon>Bacillales</taxon>
        <taxon>Paenibacillaceae</taxon>
        <taxon>Aneurinibacillus group</taxon>
        <taxon>Ammoniphilus</taxon>
    </lineage>
</organism>
<comment type="caution">
    <text evidence="1">The sequence shown here is derived from an EMBL/GenBank/DDBJ whole genome shotgun (WGS) entry which is preliminary data.</text>
</comment>
<name>A0ABS4GU33_9BACL</name>
<keyword evidence="2" id="KW-1185">Reference proteome</keyword>
<accession>A0ABS4GU33</accession>